<evidence type="ECO:0000313" key="2">
    <source>
        <dbReference type="Proteomes" id="UP001356428"/>
    </source>
</evidence>
<evidence type="ECO:0000313" key="1">
    <source>
        <dbReference type="EMBL" id="WSB11613.1"/>
    </source>
</evidence>
<proteinExistence type="predicted"/>
<protein>
    <submittedName>
        <fullName evidence="1">Uncharacterized protein</fullName>
    </submittedName>
</protein>
<sequence>MGPFTWAEVCDGFHDIRIRAHRHSLQDDWRALVTEPGMPTPALLRRWQRLVDEIKRLDAGQDDWTVRHGDDALAEADEGMDSTWFDSWEPASTRFGCPGDLCRRVRTEELEPPQCLLLKRDMKPVPPAAQAVPDGER</sequence>
<gene>
    <name evidence="1" type="ORF">OG849_32300</name>
</gene>
<keyword evidence="2" id="KW-1185">Reference proteome</keyword>
<dbReference type="RefSeq" id="WP_326702438.1">
    <property type="nucleotide sequence ID" value="NZ_CP109083.1"/>
</dbReference>
<reference evidence="1 2" key="1">
    <citation type="submission" date="2022-10" db="EMBL/GenBank/DDBJ databases">
        <title>The complete genomes of actinobacterial strains from the NBC collection.</title>
        <authorList>
            <person name="Joergensen T.S."/>
            <person name="Alvarez Arevalo M."/>
            <person name="Sterndorff E.B."/>
            <person name="Faurdal D."/>
            <person name="Vuksanovic O."/>
            <person name="Mourched A.-S."/>
            <person name="Charusanti P."/>
            <person name="Shaw S."/>
            <person name="Blin K."/>
            <person name="Weber T."/>
        </authorList>
    </citation>
    <scope>NUCLEOTIDE SEQUENCE [LARGE SCALE GENOMIC DNA]</scope>
    <source>
        <strain evidence="1 2">NBC 01792</strain>
    </source>
</reference>
<accession>A0ABZ1F5A5</accession>
<dbReference type="EMBL" id="CP109083">
    <property type="protein sequence ID" value="WSB11613.1"/>
    <property type="molecule type" value="Genomic_DNA"/>
</dbReference>
<dbReference type="Proteomes" id="UP001356428">
    <property type="component" value="Chromosome"/>
</dbReference>
<name>A0ABZ1F5A5_9ACTN</name>
<organism evidence="1 2">
    <name type="scientific">Streptomyces cyaneofuscatus</name>
    <dbReference type="NCBI Taxonomy" id="66883"/>
    <lineage>
        <taxon>Bacteria</taxon>
        <taxon>Bacillati</taxon>
        <taxon>Actinomycetota</taxon>
        <taxon>Actinomycetes</taxon>
        <taxon>Kitasatosporales</taxon>
        <taxon>Streptomycetaceae</taxon>
        <taxon>Streptomyces</taxon>
    </lineage>
</organism>